<organism evidence="2 3">
    <name type="scientific">Goodea atripinnis</name>
    <dbReference type="NCBI Taxonomy" id="208336"/>
    <lineage>
        <taxon>Eukaryota</taxon>
        <taxon>Metazoa</taxon>
        <taxon>Chordata</taxon>
        <taxon>Craniata</taxon>
        <taxon>Vertebrata</taxon>
        <taxon>Euteleostomi</taxon>
        <taxon>Actinopterygii</taxon>
        <taxon>Neopterygii</taxon>
        <taxon>Teleostei</taxon>
        <taxon>Neoteleostei</taxon>
        <taxon>Acanthomorphata</taxon>
        <taxon>Ovalentaria</taxon>
        <taxon>Atherinomorphae</taxon>
        <taxon>Cyprinodontiformes</taxon>
        <taxon>Goodeidae</taxon>
        <taxon>Goodea</taxon>
    </lineage>
</organism>
<gene>
    <name evidence="2" type="ORF">GOODEAATRI_009016</name>
</gene>
<name>A0ABV0MZU6_9TELE</name>
<keyword evidence="3" id="KW-1185">Reference proteome</keyword>
<dbReference type="Proteomes" id="UP001476798">
    <property type="component" value="Unassembled WGS sequence"/>
</dbReference>
<sequence>MLTQQTRKKVDVLLAKVVEAKSKLENYPSTTEEMAEQLIFLDEIEDGILELQEQQDSVSKVYNLFNTYSVTIPPEDLVDFAKLQPTIYLLYDLIDDAVTERDTSMERFISSLVTDQNKLQEEVTKMACVLQNPDFLDTNANSSRVRSIFEKIQISVDELQALALACSSCERKFKLENTRFDLLEESTAKFKLILLLWDSVEEWDCLENEWQQSLLKQLDLKQFSMQISNYNQYVEQLERGLPPNCSVVLLKDKVERMKQKLPIITNLCNLCMKPKLWASLESLVGTSLDVEEVTLGTLEEHDVFSYGMEILQILN</sequence>
<evidence type="ECO:0000313" key="2">
    <source>
        <dbReference type="EMBL" id="MEQ2164664.1"/>
    </source>
</evidence>
<protein>
    <recommendedName>
        <fullName evidence="1">Dynein heavy chain linker domain-containing protein</fullName>
    </recommendedName>
</protein>
<dbReference type="EMBL" id="JAHRIO010020484">
    <property type="protein sequence ID" value="MEQ2164664.1"/>
    <property type="molecule type" value="Genomic_DNA"/>
</dbReference>
<evidence type="ECO:0000313" key="3">
    <source>
        <dbReference type="Proteomes" id="UP001476798"/>
    </source>
</evidence>
<dbReference type="PANTHER" id="PTHR45703:SF36">
    <property type="entry name" value="DYNEIN HEAVY CHAIN, CYTOPLASMIC"/>
    <property type="match status" value="1"/>
</dbReference>
<dbReference type="PANTHER" id="PTHR45703">
    <property type="entry name" value="DYNEIN HEAVY CHAIN"/>
    <property type="match status" value="1"/>
</dbReference>
<dbReference type="InterPro" id="IPR026983">
    <property type="entry name" value="DHC"/>
</dbReference>
<accession>A0ABV0MZU6</accession>
<feature type="domain" description="Dynein heavy chain linker" evidence="1">
    <location>
        <begin position="184"/>
        <end position="313"/>
    </location>
</feature>
<evidence type="ECO:0000259" key="1">
    <source>
        <dbReference type="Pfam" id="PF08393"/>
    </source>
</evidence>
<proteinExistence type="predicted"/>
<dbReference type="Pfam" id="PF08393">
    <property type="entry name" value="DHC_N2"/>
    <property type="match status" value="1"/>
</dbReference>
<reference evidence="2 3" key="1">
    <citation type="submission" date="2021-06" db="EMBL/GenBank/DDBJ databases">
        <authorList>
            <person name="Palmer J.M."/>
        </authorList>
    </citation>
    <scope>NUCLEOTIDE SEQUENCE [LARGE SCALE GENOMIC DNA]</scope>
    <source>
        <strain evidence="2 3">GA_2019</strain>
        <tissue evidence="2">Muscle</tissue>
    </source>
</reference>
<comment type="caution">
    <text evidence="2">The sequence shown here is derived from an EMBL/GenBank/DDBJ whole genome shotgun (WGS) entry which is preliminary data.</text>
</comment>
<dbReference type="InterPro" id="IPR013602">
    <property type="entry name" value="Dynein_heavy_linker"/>
</dbReference>